<keyword evidence="3" id="KW-0031">Aminopeptidase</keyword>
<keyword evidence="4" id="KW-1185">Reference proteome</keyword>
<dbReference type="OrthoDB" id="9778250at2"/>
<dbReference type="SUPFAM" id="SSF53187">
    <property type="entry name" value="Zn-dependent exopeptidases"/>
    <property type="match status" value="1"/>
</dbReference>
<dbReference type="AlphaFoldDB" id="A0A369VXT4"/>
<dbReference type="Gene3D" id="3.40.630.10">
    <property type="entry name" value="Zn peptidases"/>
    <property type="match status" value="1"/>
</dbReference>
<dbReference type="InterPro" id="IPR046450">
    <property type="entry name" value="PA_dom_sf"/>
</dbReference>
<dbReference type="GO" id="GO:0004177">
    <property type="term" value="F:aminopeptidase activity"/>
    <property type="evidence" value="ECO:0007669"/>
    <property type="project" value="UniProtKB-KW"/>
</dbReference>
<dbReference type="Gene3D" id="3.50.30.30">
    <property type="match status" value="1"/>
</dbReference>
<keyword evidence="1" id="KW-0732">Signal</keyword>
<dbReference type="InterPro" id="IPR007484">
    <property type="entry name" value="Peptidase_M28"/>
</dbReference>
<protein>
    <submittedName>
        <fullName evidence="3">Aminopeptidase</fullName>
    </submittedName>
</protein>
<reference evidence="3 4" key="1">
    <citation type="submission" date="2018-07" db="EMBL/GenBank/DDBJ databases">
        <title>a novel species of Sphingomonas isolated from the rhizosphere soil of Araceae plant.</title>
        <authorList>
            <person name="Zhiyong W."/>
            <person name="Qinglan Z."/>
            <person name="Zhiwei F."/>
            <person name="Ding X."/>
            <person name="Gejiao W."/>
            <person name="Shixue Z."/>
        </authorList>
    </citation>
    <scope>NUCLEOTIDE SEQUENCE [LARGE SCALE GENOMIC DNA]</scope>
    <source>
        <strain evidence="3 4">WZY 27</strain>
    </source>
</reference>
<dbReference type="PANTHER" id="PTHR12147">
    <property type="entry name" value="METALLOPEPTIDASE M28 FAMILY MEMBER"/>
    <property type="match status" value="1"/>
</dbReference>
<comment type="caution">
    <text evidence="3">The sequence shown here is derived from an EMBL/GenBank/DDBJ whole genome shotgun (WGS) entry which is preliminary data.</text>
</comment>
<evidence type="ECO:0000313" key="3">
    <source>
        <dbReference type="EMBL" id="RDE05950.1"/>
    </source>
</evidence>
<organism evidence="3 4">
    <name type="scientific">Sphingomonas aracearum</name>
    <dbReference type="NCBI Taxonomy" id="2283317"/>
    <lineage>
        <taxon>Bacteria</taxon>
        <taxon>Pseudomonadati</taxon>
        <taxon>Pseudomonadota</taxon>
        <taxon>Alphaproteobacteria</taxon>
        <taxon>Sphingomonadales</taxon>
        <taxon>Sphingomonadaceae</taxon>
        <taxon>Sphingomonas</taxon>
    </lineage>
</organism>
<sequence length="567" mass="59769">MFRSIGAAALACVSVVALAQTAPAPAPAPAPAATPAAPVRDQARINAIVNAPLPDDQAAMKAHVMFLASDEMRGRDAGSPEFDIAAQYVAAQFYAAGLRPAGDQGGYLQKVPLITYKAAEHGDFVLARKGAAPQKLVFGEDYTPSAIASAETLALDAPVVFVGYGLVAPQYKRDDYKGVDVRGKIVVFLNGAPADWQSEERAHFQSAQTKAIIARAKGAVGAITIGAGGRRGAGAATGAGWDRPRVTWANPNGLGEQQGVPVLGALTQSGAAKLFAGSKTTWDAVNSRATDPKASLKPVALPGTLAVSLKTSFEKGMSSNVAGMIPGSDPKLKDEVVVLSAHLDHVGVGRPVNGDAIYNGAEDNAVGIASLIEEAKRFKAEGRPPRRSILFLAVTGEEKGLVGSDYFTKHPTVPVKSIVADVNLDMPILTYAFEDMTVYGADRSTLGPIVEKAVNAVGVTMSPDPEPEQAIFVRSDHYRFVQQGIPSVFLWPGQKGPGKAAVAAFWATKYHKPQDEIGQEPLLDWAQGVRFVKVNYAIARAIADGDERPRWNKGDFFGTLYNGFGAK</sequence>
<dbReference type="CDD" id="cd04820">
    <property type="entry name" value="PA_M28_1_1"/>
    <property type="match status" value="1"/>
</dbReference>
<dbReference type="Pfam" id="PF04389">
    <property type="entry name" value="Peptidase_M28"/>
    <property type="match status" value="1"/>
</dbReference>
<dbReference type="SUPFAM" id="SSF52025">
    <property type="entry name" value="PA domain"/>
    <property type="match status" value="1"/>
</dbReference>
<dbReference type="EMBL" id="QQNB01000002">
    <property type="protein sequence ID" value="RDE05950.1"/>
    <property type="molecule type" value="Genomic_DNA"/>
</dbReference>
<evidence type="ECO:0000313" key="4">
    <source>
        <dbReference type="Proteomes" id="UP000253918"/>
    </source>
</evidence>
<keyword evidence="3" id="KW-0645">Protease</keyword>
<dbReference type="GO" id="GO:0008235">
    <property type="term" value="F:metalloexopeptidase activity"/>
    <property type="evidence" value="ECO:0007669"/>
    <property type="project" value="InterPro"/>
</dbReference>
<evidence type="ECO:0000259" key="2">
    <source>
        <dbReference type="Pfam" id="PF04389"/>
    </source>
</evidence>
<name>A0A369VXT4_9SPHN</name>
<feature type="domain" description="Peptidase M28" evidence="2">
    <location>
        <begin position="320"/>
        <end position="519"/>
    </location>
</feature>
<gene>
    <name evidence="3" type="ORF">DVW87_12255</name>
</gene>
<feature type="signal peptide" evidence="1">
    <location>
        <begin position="1"/>
        <end position="19"/>
    </location>
</feature>
<keyword evidence="3" id="KW-0378">Hydrolase</keyword>
<feature type="chain" id="PRO_5016687571" evidence="1">
    <location>
        <begin position="20"/>
        <end position="567"/>
    </location>
</feature>
<dbReference type="PANTHER" id="PTHR12147:SF26">
    <property type="entry name" value="PEPTIDASE M28 DOMAIN-CONTAINING PROTEIN"/>
    <property type="match status" value="1"/>
</dbReference>
<evidence type="ECO:0000256" key="1">
    <source>
        <dbReference type="SAM" id="SignalP"/>
    </source>
</evidence>
<dbReference type="GO" id="GO:0006508">
    <property type="term" value="P:proteolysis"/>
    <property type="evidence" value="ECO:0007669"/>
    <property type="project" value="InterPro"/>
</dbReference>
<dbReference type="InterPro" id="IPR045175">
    <property type="entry name" value="M28_fam"/>
</dbReference>
<dbReference type="RefSeq" id="WP_114688019.1">
    <property type="nucleotide sequence ID" value="NZ_QQNB01000002.1"/>
</dbReference>
<dbReference type="Proteomes" id="UP000253918">
    <property type="component" value="Unassembled WGS sequence"/>
</dbReference>
<accession>A0A369VXT4</accession>
<proteinExistence type="predicted"/>